<evidence type="ECO:0000259" key="1">
    <source>
        <dbReference type="PROSITE" id="PS51186"/>
    </source>
</evidence>
<reference evidence="2 3" key="1">
    <citation type="submission" date="2020-08" db="EMBL/GenBank/DDBJ databases">
        <title>Genomic Encyclopedia of Type Strains, Phase IV (KMG-IV): sequencing the most valuable type-strain genomes for metagenomic binning, comparative biology and taxonomic classification.</title>
        <authorList>
            <person name="Goeker M."/>
        </authorList>
    </citation>
    <scope>NUCLEOTIDE SEQUENCE [LARGE SCALE GENOMIC DNA]</scope>
    <source>
        <strain evidence="2 3">DSM 44197</strain>
    </source>
</reference>
<dbReference type="PIRSF" id="PIRSF021603">
    <property type="entry name" value="UCP21603_acetyltransf"/>
    <property type="match status" value="1"/>
</dbReference>
<dbReference type="SUPFAM" id="SSF55729">
    <property type="entry name" value="Acyl-CoA N-acyltransferases (Nat)"/>
    <property type="match status" value="1"/>
</dbReference>
<feature type="domain" description="N-acetyltransferase" evidence="1">
    <location>
        <begin position="142"/>
        <end position="283"/>
    </location>
</feature>
<dbReference type="Pfam" id="PF13312">
    <property type="entry name" value="DUF4081"/>
    <property type="match status" value="1"/>
</dbReference>
<protein>
    <recommendedName>
        <fullName evidence="1">N-acetyltransferase domain-containing protein</fullName>
    </recommendedName>
</protein>
<proteinExistence type="predicted"/>
<dbReference type="Proteomes" id="UP000572680">
    <property type="component" value="Unassembled WGS sequence"/>
</dbReference>
<dbReference type="InterPro" id="IPR025289">
    <property type="entry name" value="DUF4081"/>
</dbReference>
<dbReference type="InterPro" id="IPR016181">
    <property type="entry name" value="Acyl_CoA_acyltransferase"/>
</dbReference>
<dbReference type="InterPro" id="IPR016794">
    <property type="entry name" value="UCP21603_acetyltransf"/>
</dbReference>
<dbReference type="InterPro" id="IPR000182">
    <property type="entry name" value="GNAT_dom"/>
</dbReference>
<accession>A0A7W3LJV1</accession>
<dbReference type="Pfam" id="PF00583">
    <property type="entry name" value="Acetyltransf_1"/>
    <property type="match status" value="1"/>
</dbReference>
<dbReference type="AlphaFoldDB" id="A0A7W3LJV1"/>
<dbReference type="GO" id="GO:0016747">
    <property type="term" value="F:acyltransferase activity, transferring groups other than amino-acyl groups"/>
    <property type="evidence" value="ECO:0007669"/>
    <property type="project" value="InterPro"/>
</dbReference>
<organism evidence="2 3">
    <name type="scientific">Actinomadura namibiensis</name>
    <dbReference type="NCBI Taxonomy" id="182080"/>
    <lineage>
        <taxon>Bacteria</taxon>
        <taxon>Bacillati</taxon>
        <taxon>Actinomycetota</taxon>
        <taxon>Actinomycetes</taxon>
        <taxon>Streptosporangiales</taxon>
        <taxon>Thermomonosporaceae</taxon>
        <taxon>Actinomadura</taxon>
    </lineage>
</organism>
<name>A0A7W3LJV1_ACTNM</name>
<dbReference type="EMBL" id="JACJIA010000001">
    <property type="protein sequence ID" value="MBA8949456.1"/>
    <property type="molecule type" value="Genomic_DNA"/>
</dbReference>
<keyword evidence="3" id="KW-1185">Reference proteome</keyword>
<gene>
    <name evidence="2" type="ORF">HNR61_001054</name>
</gene>
<evidence type="ECO:0000313" key="3">
    <source>
        <dbReference type="Proteomes" id="UP000572680"/>
    </source>
</evidence>
<sequence>MRMLGSSLPVRVLDDRHREEVLAILDSDPVTNVFVSSRVHAAGLDPRRLGAQMWGYQRDGRLTALCYSGANLIPVNAGSDAVRAFAERAQAQGRRCSSIVGPVDAVGELWDFLAPYWGPPRAIRSAQPVMATTMPPLEPPDPDVRRVTMAEFDLLYPACVAMFTEEVGVSPNAGDGGTLYRARVAELIRAGRAFARIEDGRVMFKAEVGAVTPHACQVQGVWVPPDLRGKGLSVTGMAALVAESLRSIAPTVSLYVNDFNVRARATYRRVGFVETGAFMSVLF</sequence>
<evidence type="ECO:0000313" key="2">
    <source>
        <dbReference type="EMBL" id="MBA8949456.1"/>
    </source>
</evidence>
<dbReference type="Gene3D" id="3.40.630.30">
    <property type="match status" value="1"/>
</dbReference>
<dbReference type="PROSITE" id="PS51186">
    <property type="entry name" value="GNAT"/>
    <property type="match status" value="1"/>
</dbReference>
<comment type="caution">
    <text evidence="2">The sequence shown here is derived from an EMBL/GenBank/DDBJ whole genome shotgun (WGS) entry which is preliminary data.</text>
</comment>